<dbReference type="GO" id="GO:0005737">
    <property type="term" value="C:cytoplasm"/>
    <property type="evidence" value="ECO:0007669"/>
    <property type="project" value="UniProtKB-SubCell"/>
</dbReference>
<dbReference type="STRING" id="574651.SAMN04487968_11431"/>
<feature type="domain" description="DNA polymerase III beta sliding clamp N-terminal" evidence="11">
    <location>
        <begin position="1"/>
        <end position="118"/>
    </location>
</feature>
<evidence type="ECO:0000256" key="9">
    <source>
        <dbReference type="ARBA" id="ARBA00023125"/>
    </source>
</evidence>
<dbReference type="Proteomes" id="UP000198832">
    <property type="component" value="Unassembled WGS sequence"/>
</dbReference>
<dbReference type="PANTHER" id="PTHR30478:SF0">
    <property type="entry name" value="BETA SLIDING CLAMP"/>
    <property type="match status" value="1"/>
</dbReference>
<dbReference type="EMBL" id="FOLB01000014">
    <property type="protein sequence ID" value="SFC91164.1"/>
    <property type="molecule type" value="Genomic_DNA"/>
</dbReference>
<dbReference type="FunFam" id="3.10.150.10:FF:000001">
    <property type="entry name" value="Beta sliding clamp"/>
    <property type="match status" value="1"/>
</dbReference>
<dbReference type="Pfam" id="PF02768">
    <property type="entry name" value="DNA_pol3_beta_3"/>
    <property type="match status" value="1"/>
</dbReference>
<evidence type="ECO:0000256" key="5">
    <source>
        <dbReference type="ARBA" id="ARBA00022679"/>
    </source>
</evidence>
<dbReference type="InterPro" id="IPR022635">
    <property type="entry name" value="DNA_polIII_beta_C"/>
</dbReference>
<feature type="domain" description="DNA polymerase III beta sliding clamp central" evidence="12">
    <location>
        <begin position="127"/>
        <end position="250"/>
    </location>
</feature>
<evidence type="ECO:0000256" key="7">
    <source>
        <dbReference type="ARBA" id="ARBA00022705"/>
    </source>
</evidence>
<evidence type="ECO:0000256" key="6">
    <source>
        <dbReference type="ARBA" id="ARBA00022695"/>
    </source>
</evidence>
<evidence type="ECO:0000313" key="14">
    <source>
        <dbReference type="EMBL" id="SFC91164.1"/>
    </source>
</evidence>
<protein>
    <recommendedName>
        <fullName evidence="3 10">Beta sliding clamp</fullName>
    </recommendedName>
</protein>
<dbReference type="InterPro" id="IPR022634">
    <property type="entry name" value="DNA_polIII_beta_N"/>
</dbReference>
<dbReference type="OrthoDB" id="468978at2"/>
<dbReference type="GO" id="GO:0003677">
    <property type="term" value="F:DNA binding"/>
    <property type="evidence" value="ECO:0007669"/>
    <property type="project" value="UniProtKB-UniRule"/>
</dbReference>
<dbReference type="Pfam" id="PF02767">
    <property type="entry name" value="DNA_pol3_beta_2"/>
    <property type="match status" value="1"/>
</dbReference>
<keyword evidence="5 10" id="KW-0808">Transferase</keyword>
<dbReference type="InterPro" id="IPR022637">
    <property type="entry name" value="DNA_polIII_beta_cen"/>
</dbReference>
<dbReference type="AlphaFoldDB" id="A0A1I1N0D3"/>
<evidence type="ECO:0000256" key="10">
    <source>
        <dbReference type="PIRNR" id="PIRNR000804"/>
    </source>
</evidence>
<organism evidence="14 15">
    <name type="scientific">Nocardioides terrae</name>
    <dbReference type="NCBI Taxonomy" id="574651"/>
    <lineage>
        <taxon>Bacteria</taxon>
        <taxon>Bacillati</taxon>
        <taxon>Actinomycetota</taxon>
        <taxon>Actinomycetes</taxon>
        <taxon>Propionibacteriales</taxon>
        <taxon>Nocardioidaceae</taxon>
        <taxon>Nocardioides</taxon>
    </lineage>
</organism>
<dbReference type="GO" id="GO:0008408">
    <property type="term" value="F:3'-5' exonuclease activity"/>
    <property type="evidence" value="ECO:0007669"/>
    <property type="project" value="InterPro"/>
</dbReference>
<evidence type="ECO:0000256" key="2">
    <source>
        <dbReference type="ARBA" id="ARBA00010752"/>
    </source>
</evidence>
<evidence type="ECO:0000256" key="1">
    <source>
        <dbReference type="ARBA" id="ARBA00004496"/>
    </source>
</evidence>
<comment type="subcellular location">
    <subcellularLocation>
        <location evidence="1 10">Cytoplasm</location>
    </subcellularLocation>
</comment>
<keyword evidence="7 10" id="KW-0235">DNA replication</keyword>
<sequence length="377" mass="39633">MKFRVDRDVFADAVAWAARSLPVRPSTPVLSGLLIEAGQEGLVLSTFDYETSARATLAAEVADEGKALVSGRLLADIVRSLPAKPVELTLEGARASLTCGSARFSLQTMPVEDYPTLPDMPTAAGTVKSDVFAHAVAQAVTAAGRDDMLPVLTGVRLEIDGSSISLLATDRFRLSIRELEWSPSTPDETLAALVPAKVLADTAKSLTSGSEVTIALSAGGAGEGIIGFEGAAAGGVRRTTTRLLDGEFPKVRSLFPSEHLTKALVSKAELVESVKRVSLVAERNTAVQLKFSDGVLTLDAGSGEEAQASESIEADINGEELTTGFNPQFLLDGLTAIDESTVELAFTQASKPVVISGSGDEESPGFRYLLMPRRLLS</sequence>
<dbReference type="Pfam" id="PF00712">
    <property type="entry name" value="DNA_pol3_beta"/>
    <property type="match status" value="1"/>
</dbReference>
<evidence type="ECO:0000259" key="11">
    <source>
        <dbReference type="Pfam" id="PF00712"/>
    </source>
</evidence>
<keyword evidence="15" id="KW-1185">Reference proteome</keyword>
<dbReference type="GO" id="GO:0003887">
    <property type="term" value="F:DNA-directed DNA polymerase activity"/>
    <property type="evidence" value="ECO:0007669"/>
    <property type="project" value="UniProtKB-UniRule"/>
</dbReference>
<evidence type="ECO:0000313" key="15">
    <source>
        <dbReference type="Proteomes" id="UP000198832"/>
    </source>
</evidence>
<keyword evidence="6 10" id="KW-0548">Nucleotidyltransferase</keyword>
<evidence type="ECO:0000256" key="3">
    <source>
        <dbReference type="ARBA" id="ARBA00021035"/>
    </source>
</evidence>
<comment type="subunit">
    <text evidence="10">Forms a ring-shaped head-to-tail homodimer around DNA.</text>
</comment>
<dbReference type="NCBIfam" id="TIGR00663">
    <property type="entry name" value="dnan"/>
    <property type="match status" value="1"/>
</dbReference>
<dbReference type="GO" id="GO:0042802">
    <property type="term" value="F:identical protein binding"/>
    <property type="evidence" value="ECO:0007669"/>
    <property type="project" value="UniProtKB-ARBA"/>
</dbReference>
<dbReference type="Gene3D" id="3.10.150.10">
    <property type="entry name" value="DNA Polymerase III, subunit A, domain 2"/>
    <property type="match status" value="3"/>
</dbReference>
<proteinExistence type="inferred from homology"/>
<evidence type="ECO:0000256" key="4">
    <source>
        <dbReference type="ARBA" id="ARBA00022490"/>
    </source>
</evidence>
<dbReference type="PANTHER" id="PTHR30478">
    <property type="entry name" value="DNA POLYMERASE III SUBUNIT BETA"/>
    <property type="match status" value="1"/>
</dbReference>
<evidence type="ECO:0000259" key="12">
    <source>
        <dbReference type="Pfam" id="PF02767"/>
    </source>
</evidence>
<dbReference type="SMART" id="SM00480">
    <property type="entry name" value="POL3Bc"/>
    <property type="match status" value="1"/>
</dbReference>
<comment type="similarity">
    <text evidence="2 10">Belongs to the beta sliding clamp family.</text>
</comment>
<comment type="function">
    <text evidence="10">Confers DNA tethering and processivity to DNA polymerases and other proteins. Acts as a clamp, forming a ring around DNA (a reaction catalyzed by the clamp-loading complex) which diffuses in an ATP-independent manner freely and bidirectionally along dsDNA. Initially characterized for its ability to contact the catalytic subunit of DNA polymerase III (Pol III), a complex, multichain enzyme responsible for most of the replicative synthesis in bacteria; Pol III exhibits 3'-5' exonuclease proofreading activity. The beta chain is required for initiation of replication as well as for processivity of DNA replication.</text>
</comment>
<dbReference type="InterPro" id="IPR001001">
    <property type="entry name" value="DNA_polIII_beta"/>
</dbReference>
<keyword evidence="8 10" id="KW-0239">DNA-directed DNA polymerase</keyword>
<dbReference type="GO" id="GO:0006271">
    <property type="term" value="P:DNA strand elongation involved in DNA replication"/>
    <property type="evidence" value="ECO:0007669"/>
    <property type="project" value="TreeGrafter"/>
</dbReference>
<name>A0A1I1N0D3_9ACTN</name>
<accession>A0A1I1N0D3</accession>
<keyword evidence="9" id="KW-0238">DNA-binding</keyword>
<dbReference type="RefSeq" id="WP_091126043.1">
    <property type="nucleotide sequence ID" value="NZ_FOLB01000014.1"/>
</dbReference>
<reference evidence="14 15" key="1">
    <citation type="submission" date="2016-10" db="EMBL/GenBank/DDBJ databases">
        <authorList>
            <person name="de Groot N.N."/>
        </authorList>
    </citation>
    <scope>NUCLEOTIDE SEQUENCE [LARGE SCALE GENOMIC DNA]</scope>
    <source>
        <strain evidence="14 15">CGMCC 1.7056</strain>
    </source>
</reference>
<dbReference type="SUPFAM" id="SSF55979">
    <property type="entry name" value="DNA clamp"/>
    <property type="match status" value="3"/>
</dbReference>
<dbReference type="CDD" id="cd00140">
    <property type="entry name" value="beta_clamp"/>
    <property type="match status" value="1"/>
</dbReference>
<feature type="domain" description="DNA polymerase III beta sliding clamp C-terminal" evidence="13">
    <location>
        <begin position="252"/>
        <end position="372"/>
    </location>
</feature>
<dbReference type="InterPro" id="IPR046938">
    <property type="entry name" value="DNA_clamp_sf"/>
</dbReference>
<dbReference type="GO" id="GO:0009360">
    <property type="term" value="C:DNA polymerase III complex"/>
    <property type="evidence" value="ECO:0007669"/>
    <property type="project" value="InterPro"/>
</dbReference>
<evidence type="ECO:0000256" key="8">
    <source>
        <dbReference type="ARBA" id="ARBA00022932"/>
    </source>
</evidence>
<keyword evidence="4 10" id="KW-0963">Cytoplasm</keyword>
<gene>
    <name evidence="14" type="ORF">SAMN04487968_11431</name>
</gene>
<dbReference type="PIRSF" id="PIRSF000804">
    <property type="entry name" value="DNA_pol_III_b"/>
    <property type="match status" value="1"/>
</dbReference>
<dbReference type="FunFam" id="3.10.150.10:FF:000005">
    <property type="entry name" value="Beta sliding clamp"/>
    <property type="match status" value="1"/>
</dbReference>
<evidence type="ECO:0000259" key="13">
    <source>
        <dbReference type="Pfam" id="PF02768"/>
    </source>
</evidence>